<feature type="compositionally biased region" description="Low complexity" evidence="1">
    <location>
        <begin position="308"/>
        <end position="317"/>
    </location>
</feature>
<dbReference type="Proteomes" id="UP000075714">
    <property type="component" value="Unassembled WGS sequence"/>
</dbReference>
<dbReference type="EMBL" id="LSYV01000006">
    <property type="protein sequence ID" value="KXZ54136.1"/>
    <property type="molecule type" value="Genomic_DNA"/>
</dbReference>
<feature type="region of interest" description="Disordered" evidence="1">
    <location>
        <begin position="270"/>
        <end position="386"/>
    </location>
</feature>
<feature type="compositionally biased region" description="Gly residues" evidence="1">
    <location>
        <begin position="24"/>
        <end position="39"/>
    </location>
</feature>
<name>A0A150GW68_GONPE</name>
<feature type="region of interest" description="Disordered" evidence="1">
    <location>
        <begin position="1"/>
        <end position="50"/>
    </location>
</feature>
<protein>
    <submittedName>
        <fullName evidence="2">Uncharacterized protein</fullName>
    </submittedName>
</protein>
<organism evidence="2 3">
    <name type="scientific">Gonium pectorale</name>
    <name type="common">Green alga</name>
    <dbReference type="NCBI Taxonomy" id="33097"/>
    <lineage>
        <taxon>Eukaryota</taxon>
        <taxon>Viridiplantae</taxon>
        <taxon>Chlorophyta</taxon>
        <taxon>core chlorophytes</taxon>
        <taxon>Chlorophyceae</taxon>
        <taxon>CS clade</taxon>
        <taxon>Chlamydomonadales</taxon>
        <taxon>Volvocaceae</taxon>
        <taxon>Gonium</taxon>
    </lineage>
</organism>
<comment type="caution">
    <text evidence="2">The sequence shown here is derived from an EMBL/GenBank/DDBJ whole genome shotgun (WGS) entry which is preliminary data.</text>
</comment>
<reference evidence="3" key="1">
    <citation type="journal article" date="2016" name="Nat. Commun.">
        <title>The Gonium pectorale genome demonstrates co-option of cell cycle regulation during the evolution of multicellularity.</title>
        <authorList>
            <person name="Hanschen E.R."/>
            <person name="Marriage T.N."/>
            <person name="Ferris P.J."/>
            <person name="Hamaji T."/>
            <person name="Toyoda A."/>
            <person name="Fujiyama A."/>
            <person name="Neme R."/>
            <person name="Noguchi H."/>
            <person name="Minakuchi Y."/>
            <person name="Suzuki M."/>
            <person name="Kawai-Toyooka H."/>
            <person name="Smith D.R."/>
            <person name="Sparks H."/>
            <person name="Anderson J."/>
            <person name="Bakaric R."/>
            <person name="Luria V."/>
            <person name="Karger A."/>
            <person name="Kirschner M.W."/>
            <person name="Durand P.M."/>
            <person name="Michod R.E."/>
            <person name="Nozaki H."/>
            <person name="Olson B.J."/>
        </authorList>
    </citation>
    <scope>NUCLEOTIDE SEQUENCE [LARGE SCALE GENOMIC DNA]</scope>
    <source>
        <strain evidence="3">NIES-2863</strain>
    </source>
</reference>
<sequence>MARARGASEGAQPGVLSVDETVSGGPGSSGAGPGDGGVRGAADADKRPDEPVEITLEMRDEDTALRTFDGVGRKETLGSTAHDVMHGGLEALTSSAPGAPGAVAATGPAIGAPDAAADETRALKAPSVPNSAKAVVTLAAVPPPTVEVQSGAGSGATVGMMSPLQSKASTSTDGGVLSGFLMMGPNNPSVSAAELAALLQVANRSVGGNSGSSISFPHLQGSSLSANSFGFAGQVQLLTASVDNNGAQFSSHEGSDAEIAASLRMGIAAPQGRGAGPNSGGASGSGAGSAAALAGHSMRRRSTEVQRALLTAAAAAADDGTPPTSSCLHPSENSRTGFALPSQLQLGPTLSLDTGPRTGITATTSATRTSPASRQNSNLPATTYSSGAALPERGAHVSTTSPISALFASDLDGCNQRAERFQGARPLKSRRLRAAPVTEQGTIPSSDQNGILSGPGELRGRPGGDEGDEGDGVGSTVMVMLDVPRMNPEAGVDPQSGAVEPSAASLSSEAPGISSGSMAAAAEADGWVPKGSAARRHSGSFTTTHRREAQPCGPVLRVLARVPVYTAGMHALTAACETPVRSSASRL</sequence>
<evidence type="ECO:0000313" key="3">
    <source>
        <dbReference type="Proteomes" id="UP000075714"/>
    </source>
</evidence>
<feature type="compositionally biased region" description="Polar residues" evidence="1">
    <location>
        <begin position="439"/>
        <end position="451"/>
    </location>
</feature>
<proteinExistence type="predicted"/>
<evidence type="ECO:0000256" key="1">
    <source>
        <dbReference type="SAM" id="MobiDB-lite"/>
    </source>
</evidence>
<feature type="region of interest" description="Disordered" evidence="1">
    <location>
        <begin position="486"/>
        <end position="517"/>
    </location>
</feature>
<feature type="region of interest" description="Disordered" evidence="1">
    <location>
        <begin position="529"/>
        <end position="549"/>
    </location>
</feature>
<feature type="compositionally biased region" description="Low complexity" evidence="1">
    <location>
        <begin position="357"/>
        <end position="374"/>
    </location>
</feature>
<feature type="compositionally biased region" description="Low complexity" evidence="1">
    <location>
        <begin position="498"/>
        <end position="511"/>
    </location>
</feature>
<evidence type="ECO:0000313" key="2">
    <source>
        <dbReference type="EMBL" id="KXZ54136.1"/>
    </source>
</evidence>
<accession>A0A150GW68</accession>
<dbReference type="OrthoDB" id="10572143at2759"/>
<feature type="compositionally biased region" description="Polar residues" evidence="1">
    <location>
        <begin position="375"/>
        <end position="386"/>
    </location>
</feature>
<dbReference type="AlphaFoldDB" id="A0A150GW68"/>
<feature type="compositionally biased region" description="Polar residues" evidence="1">
    <location>
        <begin position="322"/>
        <end position="352"/>
    </location>
</feature>
<feature type="region of interest" description="Disordered" evidence="1">
    <location>
        <begin position="420"/>
        <end position="474"/>
    </location>
</feature>
<feature type="compositionally biased region" description="Gly residues" evidence="1">
    <location>
        <begin position="273"/>
        <end position="287"/>
    </location>
</feature>
<keyword evidence="3" id="KW-1185">Reference proteome</keyword>
<gene>
    <name evidence="2" type="ORF">GPECTOR_5g236</name>
</gene>